<evidence type="ECO:0000313" key="1">
    <source>
        <dbReference type="EMBL" id="PWE13303.1"/>
    </source>
</evidence>
<reference evidence="1 2" key="1">
    <citation type="submission" date="2018-05" db="EMBL/GenBank/DDBJ databases">
        <title>Genome Sequence of an Efficient Indole-Degrading Bacterium, Alcaligenes sp.YBY.</title>
        <authorList>
            <person name="Yang B."/>
        </authorList>
    </citation>
    <scope>NUCLEOTIDE SEQUENCE [LARGE SCALE GENOMIC DNA]</scope>
    <source>
        <strain evidence="1 2">YBY</strain>
    </source>
</reference>
<comment type="caution">
    <text evidence="1">The sequence shown here is derived from an EMBL/GenBank/DDBJ whole genome shotgun (WGS) entry which is preliminary data.</text>
</comment>
<name>A0A2U2BH09_ALCFA</name>
<dbReference type="Proteomes" id="UP000245216">
    <property type="component" value="Unassembled WGS sequence"/>
</dbReference>
<reference evidence="1 2" key="2">
    <citation type="submission" date="2018-05" db="EMBL/GenBank/DDBJ databases">
        <authorList>
            <person name="Lanie J.A."/>
            <person name="Ng W.-L."/>
            <person name="Kazmierczak K.M."/>
            <person name="Andrzejewski T.M."/>
            <person name="Davidsen T.M."/>
            <person name="Wayne K.J."/>
            <person name="Tettelin H."/>
            <person name="Glass J.I."/>
            <person name="Rusch D."/>
            <person name="Podicherti R."/>
            <person name="Tsui H.-C.T."/>
            <person name="Winkler M.E."/>
        </authorList>
    </citation>
    <scope>NUCLEOTIDE SEQUENCE [LARGE SCALE GENOMIC DNA]</scope>
    <source>
        <strain evidence="1 2">YBY</strain>
    </source>
</reference>
<protein>
    <recommendedName>
        <fullName evidence="3">Phosphoglycerate mutase</fullName>
    </recommendedName>
</protein>
<proteinExistence type="predicted"/>
<dbReference type="RefSeq" id="WP_109089571.1">
    <property type="nucleotide sequence ID" value="NZ_QEXO01000004.1"/>
</dbReference>
<sequence>MQIVINGALPEPAIARELIKHLPQTAPSLVQLLTQGKGTLSVRDPSEDLCTPAQSWLLHAHGFTAHQAQHLSAGLAPLRLRQLKQIHSVAPDQAVWLAELVHIAPSREGAMLIPAEQLALSESYSRALLEAIRPYLDDTGFQFEYLSPELWRVTPPADFTVQAASTELVSQSNLNNWWTQDVQTRPWRRLINEFQMLAFALPDNQEREQAGLPNVNSLWLFGGASSQQLGPEPAELRIIDDLQDSLIRQDWGLWLQQLAELDRTVLAPLAAGPMPELVLTGLDRYAHVGPASRRIWPLSLFKQTSNWSQWWSPLS</sequence>
<organism evidence="1 2">
    <name type="scientific">Alcaligenes faecalis</name>
    <dbReference type="NCBI Taxonomy" id="511"/>
    <lineage>
        <taxon>Bacteria</taxon>
        <taxon>Pseudomonadati</taxon>
        <taxon>Pseudomonadota</taxon>
        <taxon>Betaproteobacteria</taxon>
        <taxon>Burkholderiales</taxon>
        <taxon>Alcaligenaceae</taxon>
        <taxon>Alcaligenes</taxon>
    </lineage>
</organism>
<dbReference type="EMBL" id="QEXO01000004">
    <property type="protein sequence ID" value="PWE13303.1"/>
    <property type="molecule type" value="Genomic_DNA"/>
</dbReference>
<evidence type="ECO:0008006" key="3">
    <source>
        <dbReference type="Google" id="ProtNLM"/>
    </source>
</evidence>
<gene>
    <name evidence="1" type="ORF">DF183_15945</name>
</gene>
<accession>A0A2U2BH09</accession>
<evidence type="ECO:0000313" key="2">
    <source>
        <dbReference type="Proteomes" id="UP000245216"/>
    </source>
</evidence>
<dbReference type="STRING" id="511.UZ73_17040"/>
<dbReference type="AlphaFoldDB" id="A0A2U2BH09"/>